<protein>
    <submittedName>
        <fullName evidence="1">Uncharacterized protein</fullName>
    </submittedName>
</protein>
<gene>
    <name evidence="1" type="ORF">DAH51_23135</name>
</gene>
<evidence type="ECO:0000313" key="2">
    <source>
        <dbReference type="Proteomes" id="UP000287401"/>
    </source>
</evidence>
<proteinExistence type="predicted"/>
<sequence length="132" mass="15650">MLPESLRNLPYLVHTNRELGLMLRGSKPLSYFASFGQEDQPECVARYLAMFDRHVATGRFEKTVQTRPTQLADRFLDRIFYTLPGEQWRVVAMIELLDRPGDWTHEREWQFGALLGYEDWQNDLWISMLPTR</sequence>
<dbReference type="RefSeq" id="WP_125988146.1">
    <property type="nucleotide sequence ID" value="NZ_QRAL01000042.1"/>
</dbReference>
<dbReference type="Proteomes" id="UP000287401">
    <property type="component" value="Unassembled WGS sequence"/>
</dbReference>
<comment type="caution">
    <text evidence="1">The sequence shown here is derived from an EMBL/GenBank/DDBJ whole genome shotgun (WGS) entry which is preliminary data.</text>
</comment>
<dbReference type="AlphaFoldDB" id="A0A430BHJ8"/>
<evidence type="ECO:0000313" key="1">
    <source>
        <dbReference type="EMBL" id="RSU49665.1"/>
    </source>
</evidence>
<dbReference type="EMBL" id="QRAL01000042">
    <property type="protein sequence ID" value="RSU49665.1"/>
    <property type="molecule type" value="Genomic_DNA"/>
</dbReference>
<reference evidence="1 2" key="1">
    <citation type="submission" date="2018-07" db="EMBL/GenBank/DDBJ databases">
        <title>Genomic and Epidemiologic Investigation of an Indolent Hospital Outbreak.</title>
        <authorList>
            <person name="Johnson R.C."/>
            <person name="Deming C."/>
            <person name="Conlan S."/>
            <person name="Zellmer C.J."/>
            <person name="Michelin A.V."/>
            <person name="Lee-Lin S."/>
            <person name="Thomas P.J."/>
            <person name="Park M."/>
            <person name="Weingarten R.A."/>
            <person name="Less J."/>
            <person name="Dekker J.P."/>
            <person name="Frank K.M."/>
            <person name="Musser K.A."/>
            <person name="Mcquiston J.R."/>
            <person name="Henderson D.K."/>
            <person name="Lau A.F."/>
            <person name="Palmore T.N."/>
            <person name="Segre J.A."/>
        </authorList>
    </citation>
    <scope>NUCLEOTIDE SEQUENCE [LARGE SCALE GENOMIC DNA]</scope>
    <source>
        <strain evidence="1 2">SK-NIH.Env6_1116</strain>
    </source>
</reference>
<organism evidence="1 2">
    <name type="scientific">Sphingobium yanoikuyae</name>
    <name type="common">Sphingomonas yanoikuyae</name>
    <dbReference type="NCBI Taxonomy" id="13690"/>
    <lineage>
        <taxon>Bacteria</taxon>
        <taxon>Pseudomonadati</taxon>
        <taxon>Pseudomonadota</taxon>
        <taxon>Alphaproteobacteria</taxon>
        <taxon>Sphingomonadales</taxon>
        <taxon>Sphingomonadaceae</taxon>
        <taxon>Sphingobium</taxon>
    </lineage>
</organism>
<accession>A0A430BHJ8</accession>
<name>A0A430BHJ8_SPHYA</name>